<sequence>MTYKMILVAFIVTALGCSKPATEISKVVPFTSQQNVKADQQQIQAPLNNQENEQKLKAHIIEFKKGDTLTHLLRPLGFNAKDAILVKRALGDTFTLSKFSVGQRIKVMTLNNTIHSFAFSTAFNQHAHLIKHNQNWQVDITRPQLTSRYQQKRIVITSSLFLASQRAKLPTDIINQTVTALSHLIDFQRQIKTGDTLTLYYKQMYLESDAQLSHHHTPPRELLYAALSGVTNNIEITRFKNAQEQQAFYLPDGKLAQSFLMKTPLNGARLSSTFGKRKHPVLGYTRLHKGLDFGAPIGTPIIAAGDGTIQSVNWAGSFGNRIIIRHGQNYQTLYAHLKGFAKGMKKGVKVQQGQIIGYLGNTGLSQARHLHYEVHKNGKAINPLKLKQPSHTQLRGNQLALFKQHRTYLTQQLAQHYNTETQIASAR</sequence>
<dbReference type="OrthoDB" id="9805070at2"/>
<dbReference type="GO" id="GO:0006508">
    <property type="term" value="P:proteolysis"/>
    <property type="evidence" value="ECO:0007669"/>
    <property type="project" value="UniProtKB-KW"/>
</dbReference>
<accession>A0A5S3V6V8</accession>
<dbReference type="CDD" id="cd12797">
    <property type="entry name" value="M23_peptidase"/>
    <property type="match status" value="1"/>
</dbReference>
<dbReference type="Proteomes" id="UP000307217">
    <property type="component" value="Unassembled WGS sequence"/>
</dbReference>
<evidence type="ECO:0000256" key="5">
    <source>
        <dbReference type="ARBA" id="ARBA00022833"/>
    </source>
</evidence>
<evidence type="ECO:0000256" key="1">
    <source>
        <dbReference type="ARBA" id="ARBA00001947"/>
    </source>
</evidence>
<dbReference type="PANTHER" id="PTHR21666:SF288">
    <property type="entry name" value="CELL DIVISION PROTEIN YTFB"/>
    <property type="match status" value="1"/>
</dbReference>
<feature type="domain" description="M23ase beta-sheet core" evidence="7">
    <location>
        <begin position="287"/>
        <end position="383"/>
    </location>
</feature>
<gene>
    <name evidence="8" type="ORF">CWC19_16060</name>
</gene>
<comment type="cofactor">
    <cofactor evidence="1">
        <name>Zn(2+)</name>
        <dbReference type="ChEBI" id="CHEBI:29105"/>
    </cofactor>
</comment>
<dbReference type="GO" id="GO:0046872">
    <property type="term" value="F:metal ion binding"/>
    <property type="evidence" value="ECO:0007669"/>
    <property type="project" value="UniProtKB-KW"/>
</dbReference>
<dbReference type="InterPro" id="IPR011055">
    <property type="entry name" value="Dup_hybrid_motif"/>
</dbReference>
<dbReference type="Pfam" id="PF01551">
    <property type="entry name" value="Peptidase_M23"/>
    <property type="match status" value="1"/>
</dbReference>
<dbReference type="AlphaFoldDB" id="A0A5S3V6V8"/>
<organism evidence="8 9">
    <name type="scientific">Pseudoalteromonas aurantia</name>
    <dbReference type="NCBI Taxonomy" id="43654"/>
    <lineage>
        <taxon>Bacteria</taxon>
        <taxon>Pseudomonadati</taxon>
        <taxon>Pseudomonadota</taxon>
        <taxon>Gammaproteobacteria</taxon>
        <taxon>Alteromonadales</taxon>
        <taxon>Pseudoalteromonadaceae</taxon>
        <taxon>Pseudoalteromonas</taxon>
    </lineage>
</organism>
<reference evidence="9" key="2">
    <citation type="submission" date="2019-06" db="EMBL/GenBank/DDBJ databases">
        <title>Co-occurence of chitin degradation, pigmentation and bioactivity in marine Pseudoalteromonas.</title>
        <authorList>
            <person name="Sonnenschein E.C."/>
            <person name="Bech P.K."/>
        </authorList>
    </citation>
    <scope>NUCLEOTIDE SEQUENCE [LARGE SCALE GENOMIC DNA]</scope>
    <source>
        <strain evidence="9">S3790</strain>
    </source>
</reference>
<keyword evidence="2" id="KW-0645">Protease</keyword>
<dbReference type="Gene3D" id="3.10.450.350">
    <property type="match status" value="2"/>
</dbReference>
<dbReference type="Gene3D" id="2.70.70.10">
    <property type="entry name" value="Glucose Permease (Domain IIA)"/>
    <property type="match status" value="1"/>
</dbReference>
<evidence type="ECO:0000256" key="6">
    <source>
        <dbReference type="ARBA" id="ARBA00023049"/>
    </source>
</evidence>
<keyword evidence="5" id="KW-0862">Zinc</keyword>
<comment type="caution">
    <text evidence="8">The sequence shown here is derived from an EMBL/GenBank/DDBJ whole genome shotgun (WGS) entry which is preliminary data.</text>
</comment>
<evidence type="ECO:0000256" key="4">
    <source>
        <dbReference type="ARBA" id="ARBA00022801"/>
    </source>
</evidence>
<keyword evidence="6" id="KW-0482">Metalloprotease</keyword>
<dbReference type="EMBL" id="PNBX01000074">
    <property type="protein sequence ID" value="TMO66510.1"/>
    <property type="molecule type" value="Genomic_DNA"/>
</dbReference>
<dbReference type="GO" id="GO:0004222">
    <property type="term" value="F:metalloendopeptidase activity"/>
    <property type="evidence" value="ECO:0007669"/>
    <property type="project" value="TreeGrafter"/>
</dbReference>
<keyword evidence="3" id="KW-0479">Metal-binding</keyword>
<dbReference type="InterPro" id="IPR016047">
    <property type="entry name" value="M23ase_b-sheet_dom"/>
</dbReference>
<name>A0A5S3V6V8_9GAMM</name>
<evidence type="ECO:0000313" key="8">
    <source>
        <dbReference type="EMBL" id="TMO66510.1"/>
    </source>
</evidence>
<evidence type="ECO:0000259" key="7">
    <source>
        <dbReference type="Pfam" id="PF01551"/>
    </source>
</evidence>
<dbReference type="PROSITE" id="PS51257">
    <property type="entry name" value="PROKAR_LIPOPROTEIN"/>
    <property type="match status" value="1"/>
</dbReference>
<proteinExistence type="predicted"/>
<keyword evidence="4" id="KW-0378">Hydrolase</keyword>
<dbReference type="InterPro" id="IPR050570">
    <property type="entry name" value="Cell_wall_metabolism_enzyme"/>
</dbReference>
<reference evidence="8 9" key="1">
    <citation type="submission" date="2018-01" db="EMBL/GenBank/DDBJ databases">
        <authorList>
            <person name="Paulsen S."/>
            <person name="Gram L.K."/>
        </authorList>
    </citation>
    <scope>NUCLEOTIDE SEQUENCE [LARGE SCALE GENOMIC DNA]</scope>
    <source>
        <strain evidence="8 9">S3790</strain>
    </source>
</reference>
<dbReference type="SUPFAM" id="SSF51261">
    <property type="entry name" value="Duplicated hybrid motif"/>
    <property type="match status" value="1"/>
</dbReference>
<evidence type="ECO:0000256" key="2">
    <source>
        <dbReference type="ARBA" id="ARBA00022670"/>
    </source>
</evidence>
<evidence type="ECO:0000313" key="9">
    <source>
        <dbReference type="Proteomes" id="UP000307217"/>
    </source>
</evidence>
<protein>
    <submittedName>
        <fullName evidence="8">Peptidase M23</fullName>
    </submittedName>
</protein>
<evidence type="ECO:0000256" key="3">
    <source>
        <dbReference type="ARBA" id="ARBA00022723"/>
    </source>
</evidence>
<dbReference type="PANTHER" id="PTHR21666">
    <property type="entry name" value="PEPTIDASE-RELATED"/>
    <property type="match status" value="1"/>
</dbReference>